<keyword evidence="1" id="KW-0378">Hydrolase</keyword>
<dbReference type="Gene3D" id="3.40.50.1000">
    <property type="entry name" value="HAD superfamily/HAD-like"/>
    <property type="match status" value="1"/>
</dbReference>
<dbReference type="AlphaFoldDB" id="A0A176YVV5"/>
<dbReference type="Pfam" id="PF08282">
    <property type="entry name" value="Hydrolase_3"/>
    <property type="match status" value="1"/>
</dbReference>
<protein>
    <submittedName>
        <fullName evidence="1">Hydrolase</fullName>
    </submittedName>
</protein>
<dbReference type="EMBL" id="LSEF01000091">
    <property type="protein sequence ID" value="OAF10916.1"/>
    <property type="molecule type" value="Genomic_DNA"/>
</dbReference>
<dbReference type="SUPFAM" id="SSF56784">
    <property type="entry name" value="HAD-like"/>
    <property type="match status" value="1"/>
</dbReference>
<evidence type="ECO:0000313" key="2">
    <source>
        <dbReference type="Proteomes" id="UP000077173"/>
    </source>
</evidence>
<gene>
    <name evidence="1" type="ORF">AXW67_25055</name>
</gene>
<dbReference type="PROSITE" id="PS01228">
    <property type="entry name" value="COF_1"/>
    <property type="match status" value="1"/>
</dbReference>
<dbReference type="InterPro" id="IPR006379">
    <property type="entry name" value="HAD-SF_hydro_IIB"/>
</dbReference>
<evidence type="ECO:0000313" key="1">
    <source>
        <dbReference type="EMBL" id="OAF10916.1"/>
    </source>
</evidence>
<organism evidence="1 2">
    <name type="scientific">Bradyrhizobium neotropicale</name>
    <dbReference type="NCBI Taxonomy" id="1497615"/>
    <lineage>
        <taxon>Bacteria</taxon>
        <taxon>Pseudomonadati</taxon>
        <taxon>Pseudomonadota</taxon>
        <taxon>Alphaproteobacteria</taxon>
        <taxon>Hyphomicrobiales</taxon>
        <taxon>Nitrobacteraceae</taxon>
        <taxon>Bradyrhizobium</taxon>
    </lineage>
</organism>
<dbReference type="Gene3D" id="3.30.1240.10">
    <property type="match status" value="1"/>
</dbReference>
<dbReference type="SFLD" id="SFLDG01140">
    <property type="entry name" value="C2.B:_Phosphomannomutase_and_P"/>
    <property type="match status" value="1"/>
</dbReference>
<dbReference type="NCBIfam" id="TIGR01484">
    <property type="entry name" value="HAD-SF-IIB"/>
    <property type="match status" value="1"/>
</dbReference>
<dbReference type="PANTHER" id="PTHR10000">
    <property type="entry name" value="PHOSPHOSERINE PHOSPHATASE"/>
    <property type="match status" value="1"/>
</dbReference>
<dbReference type="GO" id="GO:0000287">
    <property type="term" value="F:magnesium ion binding"/>
    <property type="evidence" value="ECO:0007669"/>
    <property type="project" value="TreeGrafter"/>
</dbReference>
<comment type="caution">
    <text evidence="1">The sequence shown here is derived from an EMBL/GenBank/DDBJ whole genome shotgun (WGS) entry which is preliminary data.</text>
</comment>
<dbReference type="InterPro" id="IPR023214">
    <property type="entry name" value="HAD_sf"/>
</dbReference>
<sequence>MTPISLVVSDVDGTLLTKDKTLTDRARAAVQRVHKAGIGFTITSSRPAIGMRFLIEPLSITLPVGPFNGSSIIDPSMKPVVQHLIPQAAAERCLQILREFGADIWLFTADKWLIDNPKGAYVAHEQHTIRADPTVVADFTPYLASGCKIVGASADAAGLERCEKVMQEALSTQATAVRSQTYYLDITPPGFNKGTFVQAMAQRLGISTDAVATIGDMQNDLAMFRVSGYSVAMGNAADNVKQQAMHVTASNEQDGFAEAMEMILKRNGID</sequence>
<dbReference type="CDD" id="cd07516">
    <property type="entry name" value="HAD_Pase"/>
    <property type="match status" value="1"/>
</dbReference>
<dbReference type="Proteomes" id="UP000077173">
    <property type="component" value="Unassembled WGS sequence"/>
</dbReference>
<dbReference type="InterPro" id="IPR000150">
    <property type="entry name" value="Cof"/>
</dbReference>
<proteinExistence type="predicted"/>
<accession>A0A176YVV5</accession>
<dbReference type="NCBIfam" id="TIGR00099">
    <property type="entry name" value="Cof-subfamily"/>
    <property type="match status" value="1"/>
</dbReference>
<reference evidence="1 2" key="1">
    <citation type="submission" date="2016-02" db="EMBL/GenBank/DDBJ databases">
        <title>Draft genome sequence of the strain BR 10247T Bradyrhizobium neotropicale isolated from nodules of Centrolobium paraense.</title>
        <authorList>
            <person name="Simoes-Araujo J.L."/>
            <person name="Barauna A.C."/>
            <person name="Silva K."/>
            <person name="Zilli J.E."/>
        </authorList>
    </citation>
    <scope>NUCLEOTIDE SEQUENCE [LARGE SCALE GENOMIC DNA]</scope>
    <source>
        <strain evidence="1 2">BR 10247</strain>
    </source>
</reference>
<dbReference type="SFLD" id="SFLDS00003">
    <property type="entry name" value="Haloacid_Dehalogenase"/>
    <property type="match status" value="1"/>
</dbReference>
<dbReference type="RefSeq" id="WP_063681019.1">
    <property type="nucleotide sequence ID" value="NZ_LSEF01000091.1"/>
</dbReference>
<dbReference type="PANTHER" id="PTHR10000:SF8">
    <property type="entry name" value="HAD SUPERFAMILY HYDROLASE-LIKE, TYPE 3"/>
    <property type="match status" value="1"/>
</dbReference>
<dbReference type="GO" id="GO:0016791">
    <property type="term" value="F:phosphatase activity"/>
    <property type="evidence" value="ECO:0007669"/>
    <property type="project" value="TreeGrafter"/>
</dbReference>
<name>A0A176YVV5_9BRAD</name>
<dbReference type="GO" id="GO:0005829">
    <property type="term" value="C:cytosol"/>
    <property type="evidence" value="ECO:0007669"/>
    <property type="project" value="TreeGrafter"/>
</dbReference>
<keyword evidence="2" id="KW-1185">Reference proteome</keyword>
<dbReference type="InterPro" id="IPR036412">
    <property type="entry name" value="HAD-like_sf"/>
</dbReference>